<sequence length="155" mass="17102">MFRNTPCSQSLKQITERHRAKHQQKTSGKHWGREAGTISPTDTGKGINRNGFEKWSAESLCRKLSTNLVYNPSRSAKKQGERVLPESRTNCKPRRDYGRPARRSGDAPRTKPTDKASASVTSLWVVFGCWIASLLSGETEAVPADKAEGMPACGN</sequence>
<feature type="region of interest" description="Disordered" evidence="1">
    <location>
        <begin position="1"/>
        <end position="50"/>
    </location>
</feature>
<organism evidence="2 3">
    <name type="scientific">Hypsibius exemplaris</name>
    <name type="common">Freshwater tardigrade</name>
    <dbReference type="NCBI Taxonomy" id="2072580"/>
    <lineage>
        <taxon>Eukaryota</taxon>
        <taxon>Metazoa</taxon>
        <taxon>Ecdysozoa</taxon>
        <taxon>Tardigrada</taxon>
        <taxon>Eutardigrada</taxon>
        <taxon>Parachela</taxon>
        <taxon>Hypsibioidea</taxon>
        <taxon>Hypsibiidae</taxon>
        <taxon>Hypsibius</taxon>
    </lineage>
</organism>
<name>A0A1W0WZH5_HYPEX</name>
<proteinExistence type="predicted"/>
<feature type="compositionally biased region" description="Basic residues" evidence="1">
    <location>
        <begin position="18"/>
        <end position="30"/>
    </location>
</feature>
<dbReference type="EMBL" id="MTYJ01000029">
    <property type="protein sequence ID" value="OQV20599.1"/>
    <property type="molecule type" value="Genomic_DNA"/>
</dbReference>
<dbReference type="Proteomes" id="UP000192578">
    <property type="component" value="Unassembled WGS sequence"/>
</dbReference>
<feature type="region of interest" description="Disordered" evidence="1">
    <location>
        <begin position="72"/>
        <end position="117"/>
    </location>
</feature>
<reference evidence="3" key="1">
    <citation type="submission" date="2017-01" db="EMBL/GenBank/DDBJ databases">
        <title>Comparative genomics of anhydrobiosis in the tardigrade Hypsibius dujardini.</title>
        <authorList>
            <person name="Yoshida Y."/>
            <person name="Koutsovoulos G."/>
            <person name="Laetsch D."/>
            <person name="Stevens L."/>
            <person name="Kumar S."/>
            <person name="Horikawa D."/>
            <person name="Ishino K."/>
            <person name="Komine S."/>
            <person name="Tomita M."/>
            <person name="Blaxter M."/>
            <person name="Arakawa K."/>
        </authorList>
    </citation>
    <scope>NUCLEOTIDE SEQUENCE [LARGE SCALE GENOMIC DNA]</scope>
    <source>
        <strain evidence="3">Z151</strain>
    </source>
</reference>
<protein>
    <submittedName>
        <fullName evidence="2">Uncharacterized protein</fullName>
    </submittedName>
</protein>
<evidence type="ECO:0000256" key="1">
    <source>
        <dbReference type="SAM" id="MobiDB-lite"/>
    </source>
</evidence>
<feature type="compositionally biased region" description="Polar residues" evidence="1">
    <location>
        <begin position="1"/>
        <end position="13"/>
    </location>
</feature>
<evidence type="ECO:0000313" key="3">
    <source>
        <dbReference type="Proteomes" id="UP000192578"/>
    </source>
</evidence>
<accession>A0A1W0WZH5</accession>
<feature type="compositionally biased region" description="Basic and acidic residues" evidence="1">
    <location>
        <begin position="93"/>
        <end position="114"/>
    </location>
</feature>
<gene>
    <name evidence="2" type="ORF">BV898_05419</name>
</gene>
<dbReference type="AlphaFoldDB" id="A0A1W0WZH5"/>
<evidence type="ECO:0000313" key="2">
    <source>
        <dbReference type="EMBL" id="OQV20599.1"/>
    </source>
</evidence>
<keyword evidence="3" id="KW-1185">Reference proteome</keyword>
<comment type="caution">
    <text evidence="2">The sequence shown here is derived from an EMBL/GenBank/DDBJ whole genome shotgun (WGS) entry which is preliminary data.</text>
</comment>